<name>A0A0F9IJZ3_9ZZZZ</name>
<dbReference type="EMBL" id="LAZR01019003">
    <property type="protein sequence ID" value="KKL94135.1"/>
    <property type="molecule type" value="Genomic_DNA"/>
</dbReference>
<accession>A0A0F9IJZ3</accession>
<organism evidence="1">
    <name type="scientific">marine sediment metagenome</name>
    <dbReference type="NCBI Taxonomy" id="412755"/>
    <lineage>
        <taxon>unclassified sequences</taxon>
        <taxon>metagenomes</taxon>
        <taxon>ecological metagenomes</taxon>
    </lineage>
</organism>
<proteinExistence type="predicted"/>
<comment type="caution">
    <text evidence="1">The sequence shown here is derived from an EMBL/GenBank/DDBJ whole genome shotgun (WGS) entry which is preliminary data.</text>
</comment>
<feature type="non-terminal residue" evidence="1">
    <location>
        <position position="46"/>
    </location>
</feature>
<protein>
    <submittedName>
        <fullName evidence="1">Uncharacterized protein</fullName>
    </submittedName>
</protein>
<evidence type="ECO:0000313" key="1">
    <source>
        <dbReference type="EMBL" id="KKL94135.1"/>
    </source>
</evidence>
<gene>
    <name evidence="1" type="ORF">LCGC14_1867690</name>
</gene>
<sequence>MSVSKLFKETKYRGEVLGTVVNSVEFQRIAALPRRVLDLDNVQDVT</sequence>
<dbReference type="AlphaFoldDB" id="A0A0F9IJZ3"/>
<reference evidence="1" key="1">
    <citation type="journal article" date="2015" name="Nature">
        <title>Complex archaea that bridge the gap between prokaryotes and eukaryotes.</title>
        <authorList>
            <person name="Spang A."/>
            <person name="Saw J.H."/>
            <person name="Jorgensen S.L."/>
            <person name="Zaremba-Niedzwiedzka K."/>
            <person name="Martijn J."/>
            <person name="Lind A.E."/>
            <person name="van Eijk R."/>
            <person name="Schleper C."/>
            <person name="Guy L."/>
            <person name="Ettema T.J."/>
        </authorList>
    </citation>
    <scope>NUCLEOTIDE SEQUENCE</scope>
</reference>